<feature type="transmembrane region" description="Helical" evidence="1">
    <location>
        <begin position="140"/>
        <end position="163"/>
    </location>
</feature>
<comment type="caution">
    <text evidence="2">The sequence shown here is derived from an EMBL/GenBank/DDBJ whole genome shotgun (WGS) entry which is preliminary data.</text>
</comment>
<keyword evidence="3" id="KW-1185">Reference proteome</keyword>
<protein>
    <submittedName>
        <fullName evidence="2">Uncharacterized protein</fullName>
    </submittedName>
</protein>
<dbReference type="Proteomes" id="UP000295325">
    <property type="component" value="Unassembled WGS sequence"/>
</dbReference>
<keyword evidence="1" id="KW-0472">Membrane</keyword>
<keyword evidence="1" id="KW-1133">Transmembrane helix</keyword>
<sequence length="202" mass="23997">MINMILSIENKYYKDNYKCLITCNGKELPLNYKKDCIFVELEDNLEKTITIKFVNFLFEDKKGIFLMIFYWFVVLLSGTSDNQMFGKPYNAILSFKTKSAENINIKVNKFKADKPFELLNCNCEVLQNCYEAKKGYKIKWFIFTALPLIILSTFTFFVLYRAIFLKNILFLRIIYLMFVITIYLLLGKWIYNIVNKDNINNL</sequence>
<organism evidence="2 3">
    <name type="scientific">Fonticella tunisiensis</name>
    <dbReference type="NCBI Taxonomy" id="1096341"/>
    <lineage>
        <taxon>Bacteria</taxon>
        <taxon>Bacillati</taxon>
        <taxon>Bacillota</taxon>
        <taxon>Clostridia</taxon>
        <taxon>Eubacteriales</taxon>
        <taxon>Clostridiaceae</taxon>
        <taxon>Fonticella</taxon>
    </lineage>
</organism>
<feature type="transmembrane region" description="Helical" evidence="1">
    <location>
        <begin position="169"/>
        <end position="186"/>
    </location>
</feature>
<evidence type="ECO:0000256" key="1">
    <source>
        <dbReference type="SAM" id="Phobius"/>
    </source>
</evidence>
<evidence type="ECO:0000313" key="3">
    <source>
        <dbReference type="Proteomes" id="UP000295325"/>
    </source>
</evidence>
<gene>
    <name evidence="2" type="ORF">EDD71_1123</name>
</gene>
<dbReference type="EMBL" id="SOAZ01000012">
    <property type="protein sequence ID" value="TDT57224.1"/>
    <property type="molecule type" value="Genomic_DNA"/>
</dbReference>
<dbReference type="AlphaFoldDB" id="A0A4R7KM98"/>
<evidence type="ECO:0000313" key="2">
    <source>
        <dbReference type="EMBL" id="TDT57224.1"/>
    </source>
</evidence>
<reference evidence="2 3" key="1">
    <citation type="submission" date="2019-03" db="EMBL/GenBank/DDBJ databases">
        <title>Genomic Encyclopedia of Type Strains, Phase IV (KMG-IV): sequencing the most valuable type-strain genomes for metagenomic binning, comparative biology and taxonomic classification.</title>
        <authorList>
            <person name="Goeker M."/>
        </authorList>
    </citation>
    <scope>NUCLEOTIDE SEQUENCE [LARGE SCALE GENOMIC DNA]</scope>
    <source>
        <strain evidence="2 3">DSM 24455</strain>
    </source>
</reference>
<name>A0A4R7KM98_9CLOT</name>
<proteinExistence type="predicted"/>
<accession>A0A4R7KM98</accession>
<feature type="transmembrane region" description="Helical" evidence="1">
    <location>
        <begin position="63"/>
        <end position="80"/>
    </location>
</feature>
<keyword evidence="1" id="KW-0812">Transmembrane</keyword>